<sequence length="404" mass="42632">MSFNSIERKALTGLSLLYASRMLGLFMVLPILTLYGQDLQDASPASLGLALGIYGLTQAFLQIPFGAASDRYGRKPLIVIGLLLFMVGSIVAAMADSVTSLIIGRALQGGGAISSVVLALLADYTREDQRSKSMAVIGAVIGASFVVAVMLGPWIAGFGGLSGLFWFTSALALAGLVITFWLPAVPSLQVHKERQFRPADLWDVLTDRNVTILSLGIFLLHMTMTALFVALPVVLVARGFASDGLGQIYAPVMILSFIGMAPLMMISERRLAQVQFLRLAAGIVIGALLLLWQVPQWAASAVALLIFFVGFNFMEATLPSLLSRKARAQVRGTSMGVFSTAQFTGAAAGGAVGGLLFSDMAFGPVVFLGVAAQAIWLLSLFAVTPVSRANKDPEPVGGQSQADA</sequence>
<evidence type="ECO:0000256" key="2">
    <source>
        <dbReference type="ARBA" id="ARBA00022448"/>
    </source>
</evidence>
<evidence type="ECO:0000256" key="4">
    <source>
        <dbReference type="ARBA" id="ARBA00022692"/>
    </source>
</evidence>
<name>A4BEE3_9GAMM</name>
<dbReference type="Proteomes" id="UP000005953">
    <property type="component" value="Unassembled WGS sequence"/>
</dbReference>
<dbReference type="HOGENOM" id="CLU_001265_10_0_6"/>
<dbReference type="InterPro" id="IPR020846">
    <property type="entry name" value="MFS_dom"/>
</dbReference>
<evidence type="ECO:0000259" key="8">
    <source>
        <dbReference type="PROSITE" id="PS50850"/>
    </source>
</evidence>
<keyword evidence="5 7" id="KW-1133">Transmembrane helix</keyword>
<dbReference type="InterPro" id="IPR036259">
    <property type="entry name" value="MFS_trans_sf"/>
</dbReference>
<evidence type="ECO:0000256" key="3">
    <source>
        <dbReference type="ARBA" id="ARBA00022475"/>
    </source>
</evidence>
<feature type="transmembrane region" description="Helical" evidence="7">
    <location>
        <begin position="101"/>
        <end position="122"/>
    </location>
</feature>
<gene>
    <name evidence="9" type="ORF">MED297_12857</name>
</gene>
<dbReference type="InterPro" id="IPR011701">
    <property type="entry name" value="MFS"/>
</dbReference>
<feature type="transmembrane region" description="Helical" evidence="7">
    <location>
        <begin position="362"/>
        <end position="383"/>
    </location>
</feature>
<dbReference type="SUPFAM" id="SSF103473">
    <property type="entry name" value="MFS general substrate transporter"/>
    <property type="match status" value="1"/>
</dbReference>
<feature type="transmembrane region" description="Helical" evidence="7">
    <location>
        <begin position="209"/>
        <end position="236"/>
    </location>
</feature>
<comment type="caution">
    <text evidence="9">The sequence shown here is derived from an EMBL/GenBank/DDBJ whole genome shotgun (WGS) entry which is preliminary data.</text>
</comment>
<dbReference type="RefSeq" id="WP_008042408.1">
    <property type="nucleotide sequence ID" value="NZ_CH724149.1"/>
</dbReference>
<feature type="transmembrane region" description="Helical" evidence="7">
    <location>
        <begin position="334"/>
        <end position="356"/>
    </location>
</feature>
<feature type="transmembrane region" description="Helical" evidence="7">
    <location>
        <begin position="301"/>
        <end position="322"/>
    </location>
</feature>
<evidence type="ECO:0000256" key="7">
    <source>
        <dbReference type="SAM" id="Phobius"/>
    </source>
</evidence>
<feature type="transmembrane region" description="Helical" evidence="7">
    <location>
        <begin position="77"/>
        <end position="95"/>
    </location>
</feature>
<proteinExistence type="predicted"/>
<dbReference type="PANTHER" id="PTHR23517:SF2">
    <property type="entry name" value="MULTIDRUG RESISTANCE PROTEIN MDTH"/>
    <property type="match status" value="1"/>
</dbReference>
<dbReference type="OrthoDB" id="9764259at2"/>
<feature type="transmembrane region" description="Helical" evidence="7">
    <location>
        <begin position="164"/>
        <end position="188"/>
    </location>
</feature>
<feature type="transmembrane region" description="Helical" evidence="7">
    <location>
        <begin position="276"/>
        <end position="295"/>
    </location>
</feature>
<protein>
    <submittedName>
        <fullName evidence="9">Major facilitator superfamily MFS_1</fullName>
    </submittedName>
</protein>
<dbReference type="AlphaFoldDB" id="A4BEE3"/>
<evidence type="ECO:0000256" key="1">
    <source>
        <dbReference type="ARBA" id="ARBA00004651"/>
    </source>
</evidence>
<organism evidence="9 10">
    <name type="scientific">Reinekea blandensis MED297</name>
    <dbReference type="NCBI Taxonomy" id="314283"/>
    <lineage>
        <taxon>Bacteria</taxon>
        <taxon>Pseudomonadati</taxon>
        <taxon>Pseudomonadota</taxon>
        <taxon>Gammaproteobacteria</taxon>
        <taxon>Oceanospirillales</taxon>
        <taxon>Saccharospirillaceae</taxon>
        <taxon>Reinekea</taxon>
    </lineage>
</organism>
<dbReference type="GO" id="GO:0005886">
    <property type="term" value="C:plasma membrane"/>
    <property type="evidence" value="ECO:0007669"/>
    <property type="project" value="UniProtKB-SubCell"/>
</dbReference>
<comment type="subcellular location">
    <subcellularLocation>
        <location evidence="1">Cell membrane</location>
        <topology evidence="1">Multi-pass membrane protein</topology>
    </subcellularLocation>
</comment>
<dbReference type="Gene3D" id="1.20.1250.20">
    <property type="entry name" value="MFS general substrate transporter like domains"/>
    <property type="match status" value="1"/>
</dbReference>
<evidence type="ECO:0000256" key="5">
    <source>
        <dbReference type="ARBA" id="ARBA00022989"/>
    </source>
</evidence>
<accession>A4BEE3</accession>
<reference evidence="9 10" key="1">
    <citation type="submission" date="2006-02" db="EMBL/GenBank/DDBJ databases">
        <authorList>
            <person name="Pinhassi J."/>
            <person name="Pedros-Alio C."/>
            <person name="Ferriera S."/>
            <person name="Johnson J."/>
            <person name="Kravitz S."/>
            <person name="Halpern A."/>
            <person name="Remington K."/>
            <person name="Beeson K."/>
            <person name="Tran B."/>
            <person name="Rogers Y.-H."/>
            <person name="Friedman R."/>
            <person name="Venter J.C."/>
        </authorList>
    </citation>
    <scope>NUCLEOTIDE SEQUENCE [LARGE SCALE GENOMIC DNA]</scope>
    <source>
        <strain evidence="9 10">MED297</strain>
    </source>
</reference>
<dbReference type="STRING" id="314283.MED297_12857"/>
<dbReference type="EMBL" id="AAOE01000009">
    <property type="protein sequence ID" value="EAR09621.1"/>
    <property type="molecule type" value="Genomic_DNA"/>
</dbReference>
<dbReference type="PANTHER" id="PTHR23517">
    <property type="entry name" value="RESISTANCE PROTEIN MDTM, PUTATIVE-RELATED-RELATED"/>
    <property type="match status" value="1"/>
</dbReference>
<feature type="transmembrane region" description="Helical" evidence="7">
    <location>
        <begin position="12"/>
        <end position="35"/>
    </location>
</feature>
<keyword evidence="10" id="KW-1185">Reference proteome</keyword>
<keyword evidence="6 7" id="KW-0472">Membrane</keyword>
<evidence type="ECO:0000256" key="6">
    <source>
        <dbReference type="ARBA" id="ARBA00023136"/>
    </source>
</evidence>
<keyword evidence="2" id="KW-0813">Transport</keyword>
<evidence type="ECO:0000313" key="10">
    <source>
        <dbReference type="Proteomes" id="UP000005953"/>
    </source>
</evidence>
<keyword evidence="3" id="KW-1003">Cell membrane</keyword>
<dbReference type="InterPro" id="IPR050171">
    <property type="entry name" value="MFS_Transporters"/>
</dbReference>
<evidence type="ECO:0000313" key="9">
    <source>
        <dbReference type="EMBL" id="EAR09621.1"/>
    </source>
</evidence>
<feature type="domain" description="Major facilitator superfamily (MFS) profile" evidence="8">
    <location>
        <begin position="10"/>
        <end position="388"/>
    </location>
</feature>
<dbReference type="PROSITE" id="PS50850">
    <property type="entry name" value="MFS"/>
    <property type="match status" value="1"/>
</dbReference>
<feature type="transmembrane region" description="Helical" evidence="7">
    <location>
        <begin position="248"/>
        <end position="264"/>
    </location>
</feature>
<keyword evidence="4 7" id="KW-0812">Transmembrane</keyword>
<dbReference type="CDD" id="cd17472">
    <property type="entry name" value="MFS_YajR_like"/>
    <property type="match status" value="1"/>
</dbReference>
<dbReference type="GO" id="GO:0022857">
    <property type="term" value="F:transmembrane transporter activity"/>
    <property type="evidence" value="ECO:0007669"/>
    <property type="project" value="InterPro"/>
</dbReference>
<dbReference type="Pfam" id="PF07690">
    <property type="entry name" value="MFS_1"/>
    <property type="match status" value="1"/>
</dbReference>
<feature type="transmembrane region" description="Helical" evidence="7">
    <location>
        <begin position="47"/>
        <end position="65"/>
    </location>
</feature>
<feature type="transmembrane region" description="Helical" evidence="7">
    <location>
        <begin position="134"/>
        <end position="158"/>
    </location>
</feature>